<dbReference type="EMBL" id="FWYB01000001">
    <property type="protein sequence ID" value="SMC53123.1"/>
    <property type="molecule type" value="Genomic_DNA"/>
</dbReference>
<accession>A0A1W1ZXM4</accession>
<reference evidence="1 2" key="1">
    <citation type="submission" date="2017-04" db="EMBL/GenBank/DDBJ databases">
        <authorList>
            <person name="Afonso C.L."/>
            <person name="Miller P.J."/>
            <person name="Scott M.A."/>
            <person name="Spackman E."/>
            <person name="Goraichik I."/>
            <person name="Dimitrov K.M."/>
            <person name="Suarez D.L."/>
            <person name="Swayne D.E."/>
        </authorList>
    </citation>
    <scope>NUCLEOTIDE SEQUENCE [LARGE SCALE GENOMIC DNA]</scope>
    <source>
        <strain evidence="1 2">DSM 19625</strain>
    </source>
</reference>
<dbReference type="AlphaFoldDB" id="A0A1W1ZXM4"/>
<evidence type="ECO:0000313" key="2">
    <source>
        <dbReference type="Proteomes" id="UP000192678"/>
    </source>
</evidence>
<protein>
    <submittedName>
        <fullName evidence="1">Uncharacterized protein</fullName>
    </submittedName>
</protein>
<dbReference type="Proteomes" id="UP000192678">
    <property type="component" value="Unassembled WGS sequence"/>
</dbReference>
<proteinExistence type="predicted"/>
<keyword evidence="2" id="KW-1185">Reference proteome</keyword>
<name>A0A1W1ZXM4_9SPHI</name>
<gene>
    <name evidence="1" type="ORF">SAMN04488101_101130</name>
</gene>
<organism evidence="1 2">
    <name type="scientific">Pedobacter nyackensis</name>
    <dbReference type="NCBI Taxonomy" id="475255"/>
    <lineage>
        <taxon>Bacteria</taxon>
        <taxon>Pseudomonadati</taxon>
        <taxon>Bacteroidota</taxon>
        <taxon>Sphingobacteriia</taxon>
        <taxon>Sphingobacteriales</taxon>
        <taxon>Sphingobacteriaceae</taxon>
        <taxon>Pedobacter</taxon>
    </lineage>
</organism>
<sequence length="72" mass="8222">MFSYTYTMSNGQTVELINRSGICWGYEVVDQSGQLLGTIWIDDEPGTESEVLKPFEQELLDFIEDQTKPTNL</sequence>
<evidence type="ECO:0000313" key="1">
    <source>
        <dbReference type="EMBL" id="SMC53123.1"/>
    </source>
</evidence>
<dbReference type="RefSeq" id="WP_144009341.1">
    <property type="nucleotide sequence ID" value="NZ_FWYB01000001.1"/>
</dbReference>
<dbReference type="STRING" id="475255.SAMN04488101_101130"/>